<accession>A0A511Z2T8</accession>
<gene>
    <name evidence="3" type="primary">ywqB</name>
    <name evidence="3" type="ORF">SLU01_00750</name>
</gene>
<dbReference type="Proteomes" id="UP000321901">
    <property type="component" value="Unassembled WGS sequence"/>
</dbReference>
<keyword evidence="1" id="KW-0863">Zinc-finger</keyword>
<feature type="domain" description="SWIM-type" evidence="2">
    <location>
        <begin position="62"/>
        <end position="105"/>
    </location>
</feature>
<organism evidence="3 4">
    <name type="scientific">Sporosarcina luteola</name>
    <dbReference type="NCBI Taxonomy" id="582850"/>
    <lineage>
        <taxon>Bacteria</taxon>
        <taxon>Bacillati</taxon>
        <taxon>Bacillota</taxon>
        <taxon>Bacilli</taxon>
        <taxon>Bacillales</taxon>
        <taxon>Caryophanaceae</taxon>
        <taxon>Sporosarcina</taxon>
    </lineage>
</organism>
<keyword evidence="1" id="KW-0862">Zinc</keyword>
<name>A0A511Z2T8_9BACL</name>
<evidence type="ECO:0000256" key="1">
    <source>
        <dbReference type="PROSITE-ProRule" id="PRU00325"/>
    </source>
</evidence>
<dbReference type="GO" id="GO:0008270">
    <property type="term" value="F:zinc ion binding"/>
    <property type="evidence" value="ECO:0007669"/>
    <property type="project" value="UniProtKB-KW"/>
</dbReference>
<dbReference type="OrthoDB" id="7593573at2"/>
<protein>
    <recommendedName>
        <fullName evidence="2">SWIM-type domain-containing protein</fullName>
    </recommendedName>
</protein>
<dbReference type="RefSeq" id="WP_147054149.1">
    <property type="nucleotide sequence ID" value="NZ_BJYL01000002.1"/>
</dbReference>
<dbReference type="InterPro" id="IPR007527">
    <property type="entry name" value="Znf_SWIM"/>
</dbReference>
<keyword evidence="4" id="KW-1185">Reference proteome</keyword>
<evidence type="ECO:0000313" key="3">
    <source>
        <dbReference type="EMBL" id="GEN81763.1"/>
    </source>
</evidence>
<evidence type="ECO:0000313" key="4">
    <source>
        <dbReference type="Proteomes" id="UP000321901"/>
    </source>
</evidence>
<reference evidence="3 4" key="1">
    <citation type="submission" date="2019-07" db="EMBL/GenBank/DDBJ databases">
        <title>Whole genome shotgun sequence of Sporosarcina luteola NBRC 105378.</title>
        <authorList>
            <person name="Hosoyama A."/>
            <person name="Uohara A."/>
            <person name="Ohji S."/>
            <person name="Ichikawa N."/>
        </authorList>
    </citation>
    <scope>NUCLEOTIDE SEQUENCE [LARGE SCALE GENOMIC DNA]</scope>
    <source>
        <strain evidence="3 4">NBRC 105378</strain>
    </source>
</reference>
<evidence type="ECO:0000259" key="2">
    <source>
        <dbReference type="PROSITE" id="PS50966"/>
    </source>
</evidence>
<dbReference type="PROSITE" id="PS50966">
    <property type="entry name" value="ZF_SWIM"/>
    <property type="match status" value="1"/>
</dbReference>
<proteinExistence type="predicted"/>
<comment type="caution">
    <text evidence="3">The sequence shown here is derived from an EMBL/GenBank/DDBJ whole genome shotgun (WGS) entry which is preliminary data.</text>
</comment>
<keyword evidence="1" id="KW-0479">Metal-binding</keyword>
<dbReference type="AlphaFoldDB" id="A0A511Z2T8"/>
<dbReference type="EMBL" id="BJYL01000002">
    <property type="protein sequence ID" value="GEN81763.1"/>
    <property type="molecule type" value="Genomic_DNA"/>
</dbReference>
<sequence length="526" mass="62174">MHMTVERVSYLHEREIDEFMNMIEHSFRPDVQEEVVVVRKAVSIVRKGSLFHYWCSADGSTFEVSLADGTVENVVKLTFPEMDVSCTCDENEWCVHKMAVVFYLYSQFNSLTEWMHNWQRREVEQMALTISERTPEAWNQVLYRLTAPLRDMNPSESPNVFLHESSLLDQKMIPLSPFEYEWKPLFELFYRLHLLDAAWTYLYAHLELQNHFTYREWQVKMWINDQVSKLRNHVHTLGKNPRLFETDVFYASLKTNARELVLHHDGLFPARLEIYSIMWDLLYPKDAEREREMATLLDEDKADAPYFAAFFYLTHGDEEALQKIADKTGGEHVDYWLPLADHAAELEDTDSLYVIMDTIFPHIGGYFANINSSNETYHFIRKIDGLLEEAEFPEERREELFMLYGEAGVSAFGDFLIERERFAEWAALMHRFNIPYDGIEPDTLKFVLANDPASVMPLLHTYAMRFIQEKNRHSYRRAVRLFKNMKTGAKKSGKADFWNRYIDTVREQYKRLRALSEEMEKGNLNL</sequence>